<evidence type="ECO:0000256" key="24">
    <source>
        <dbReference type="ARBA" id="ARBA00076820"/>
    </source>
</evidence>
<evidence type="ECO:0000256" key="15">
    <source>
        <dbReference type="ARBA" id="ARBA00022833"/>
    </source>
</evidence>
<feature type="domain" description="MATH" evidence="30">
    <location>
        <begin position="276"/>
        <end position="403"/>
    </location>
</feature>
<evidence type="ECO:0000256" key="4">
    <source>
        <dbReference type="ARBA" id="ARBA00004556"/>
    </source>
</evidence>
<feature type="domain" description="RING-type" evidence="28">
    <location>
        <begin position="15"/>
        <end position="55"/>
    </location>
</feature>
<feature type="coiled-coil region" evidence="26">
    <location>
        <begin position="133"/>
        <end position="181"/>
    </location>
</feature>
<dbReference type="Pfam" id="PF00643">
    <property type="entry name" value="zf-B_box"/>
    <property type="match status" value="1"/>
</dbReference>
<feature type="domain" description="B box-type" evidence="29">
    <location>
        <begin position="90"/>
        <end position="132"/>
    </location>
</feature>
<dbReference type="GO" id="GO:0005778">
    <property type="term" value="C:peroxisomal membrane"/>
    <property type="evidence" value="ECO:0007669"/>
    <property type="project" value="UniProtKB-SubCell"/>
</dbReference>
<evidence type="ECO:0000256" key="8">
    <source>
        <dbReference type="ARBA" id="ARBA00022454"/>
    </source>
</evidence>
<dbReference type="Ensembl" id="ENSMMUT00000069632.2">
    <property type="protein sequence ID" value="ENSMMUP00000060149.2"/>
    <property type="gene ID" value="ENSMMUG00000011443.4"/>
</dbReference>
<dbReference type="SMART" id="SM00502">
    <property type="entry name" value="BBC"/>
    <property type="match status" value="1"/>
</dbReference>
<evidence type="ECO:0000313" key="32">
    <source>
        <dbReference type="Proteomes" id="UP000006718"/>
    </source>
</evidence>
<dbReference type="GO" id="GO:0061630">
    <property type="term" value="F:ubiquitin protein ligase activity"/>
    <property type="evidence" value="ECO:0007669"/>
    <property type="project" value="UniProtKB-EC"/>
</dbReference>
<dbReference type="SMART" id="SM00336">
    <property type="entry name" value="BBOX"/>
    <property type="match status" value="1"/>
</dbReference>
<feature type="region of interest" description="Disordered" evidence="27">
    <location>
        <begin position="847"/>
        <end position="920"/>
    </location>
</feature>
<dbReference type="PROSITE" id="PS50144">
    <property type="entry name" value="MATH"/>
    <property type="match status" value="1"/>
</dbReference>
<evidence type="ECO:0000256" key="9">
    <source>
        <dbReference type="ARBA" id="ARBA00022490"/>
    </source>
</evidence>
<dbReference type="SMR" id="A0A1D5RIK5"/>
<dbReference type="AlphaFoldDB" id="A0A1D5RIK5"/>
<proteinExistence type="inferred from homology"/>
<dbReference type="Gene3D" id="2.60.210.10">
    <property type="entry name" value="Apoptosis, Tumor Necrosis Factor Receptor Associated Protein 2, Chain A"/>
    <property type="match status" value="1"/>
</dbReference>
<comment type="pathway">
    <text evidence="5">Protein modification; protein ubiquitination.</text>
</comment>
<dbReference type="CDD" id="cd16619">
    <property type="entry name" value="mRING-HC-C4C4_TRIM37_C-VIII"/>
    <property type="match status" value="1"/>
</dbReference>
<evidence type="ECO:0000256" key="18">
    <source>
        <dbReference type="ARBA" id="ARBA00023054"/>
    </source>
</evidence>
<evidence type="ECO:0000256" key="7">
    <source>
        <dbReference type="ARBA" id="ARBA00012483"/>
    </source>
</evidence>
<evidence type="ECO:0000256" key="6">
    <source>
        <dbReference type="ARBA" id="ARBA00008518"/>
    </source>
</evidence>
<dbReference type="FunFam" id="3.30.160.60:FF:000332">
    <property type="entry name" value="E3 ubiquitin-protein ligase TRIM37 isoform X1"/>
    <property type="match status" value="1"/>
</dbReference>
<reference evidence="31" key="3">
    <citation type="submission" date="2025-08" db="UniProtKB">
        <authorList>
            <consortium name="Ensembl"/>
        </authorList>
    </citation>
    <scope>IDENTIFICATION</scope>
    <source>
        <strain evidence="31">17573</strain>
    </source>
</reference>
<dbReference type="CDD" id="cd03773">
    <property type="entry name" value="MATH_TRIM37"/>
    <property type="match status" value="1"/>
</dbReference>
<dbReference type="InterPro" id="IPR037299">
    <property type="entry name" value="TRIM37_MATH"/>
</dbReference>
<evidence type="ECO:0000259" key="30">
    <source>
        <dbReference type="PROSITE" id="PS50144"/>
    </source>
</evidence>
<keyword evidence="15" id="KW-0862">Zinc</keyword>
<evidence type="ECO:0000256" key="20">
    <source>
        <dbReference type="ARBA" id="ARBA00023140"/>
    </source>
</evidence>
<keyword evidence="20" id="KW-0576">Peroxisome</keyword>
<feature type="compositionally biased region" description="Basic and acidic residues" evidence="27">
    <location>
        <begin position="503"/>
        <end position="513"/>
    </location>
</feature>
<dbReference type="Bgee" id="ENSMMUG00000011443">
    <property type="expression patterns" value="Expressed in spermatid and 22 other cell types or tissues"/>
</dbReference>
<dbReference type="InterPro" id="IPR002083">
    <property type="entry name" value="MATH/TRAF_dom"/>
</dbReference>
<keyword evidence="32" id="KW-1185">Reference proteome</keyword>
<keyword evidence="12" id="KW-0479">Metal-binding</keyword>
<dbReference type="GeneTree" id="ENSGT00410000025800"/>
<organism evidence="31 32">
    <name type="scientific">Macaca mulatta</name>
    <name type="common">Rhesus macaque</name>
    <dbReference type="NCBI Taxonomy" id="9544"/>
    <lineage>
        <taxon>Eukaryota</taxon>
        <taxon>Metazoa</taxon>
        <taxon>Chordata</taxon>
        <taxon>Craniata</taxon>
        <taxon>Vertebrata</taxon>
        <taxon>Euteleostomi</taxon>
        <taxon>Mammalia</taxon>
        <taxon>Eutheria</taxon>
        <taxon>Euarchontoglires</taxon>
        <taxon>Primates</taxon>
        <taxon>Haplorrhini</taxon>
        <taxon>Catarrhini</taxon>
        <taxon>Cercopithecidae</taxon>
        <taxon>Cercopithecinae</taxon>
        <taxon>Macaca</taxon>
    </lineage>
</organism>
<dbReference type="InterPro" id="IPR000315">
    <property type="entry name" value="Znf_B-box"/>
</dbReference>
<feature type="region of interest" description="Disordered" evidence="27">
    <location>
        <begin position="447"/>
        <end position="513"/>
    </location>
</feature>
<dbReference type="Gene3D" id="3.30.40.10">
    <property type="entry name" value="Zinc/RING finger domain, C3HC4 (zinc finger)"/>
    <property type="match status" value="1"/>
</dbReference>
<evidence type="ECO:0000256" key="13">
    <source>
        <dbReference type="ARBA" id="ARBA00022771"/>
    </source>
</evidence>
<dbReference type="Proteomes" id="UP000006718">
    <property type="component" value="Chromosome 16"/>
</dbReference>
<dbReference type="ExpressionAtlas" id="A0A1D5RIK5">
    <property type="expression patterns" value="baseline"/>
</dbReference>
<name>A0A1D5RIK5_MACMU</name>
<evidence type="ECO:0000256" key="19">
    <source>
        <dbReference type="ARBA" id="ARBA00023136"/>
    </source>
</evidence>
<comment type="subcellular location">
    <subcellularLocation>
        <location evidence="2">Chromosome</location>
    </subcellularLocation>
    <subcellularLocation>
        <location evidence="4">Cytoplasm</location>
        <location evidence="4">Perinuclear region</location>
    </subcellularLocation>
    <subcellularLocation>
        <location evidence="3">Peroxisome membrane</location>
        <topology evidence="3">Peripheral membrane protein</topology>
    </subcellularLocation>
</comment>
<dbReference type="PANTHER" id="PTHR36754">
    <property type="entry name" value="E3 UBIQUITIN-PROTEIN LIGASE TRIM37"/>
    <property type="match status" value="1"/>
</dbReference>
<dbReference type="FunFam" id="3.30.40.10:FF:000279">
    <property type="entry name" value="E3 ubiquitin-protein ligase TRIM37 isoform X1"/>
    <property type="match status" value="1"/>
</dbReference>
<dbReference type="Pfam" id="PF22486">
    <property type="entry name" value="MATH_2"/>
    <property type="match status" value="1"/>
</dbReference>
<evidence type="ECO:0000259" key="29">
    <source>
        <dbReference type="PROSITE" id="PS50119"/>
    </source>
</evidence>
<dbReference type="GO" id="GO:0008270">
    <property type="term" value="F:zinc ion binding"/>
    <property type="evidence" value="ECO:0007669"/>
    <property type="project" value="UniProtKB-KW"/>
</dbReference>
<dbReference type="GO" id="GO:0016567">
    <property type="term" value="P:protein ubiquitination"/>
    <property type="evidence" value="ECO:0007669"/>
    <property type="project" value="InterPro"/>
</dbReference>
<evidence type="ECO:0000256" key="22">
    <source>
        <dbReference type="ARBA" id="ARBA00073065"/>
    </source>
</evidence>
<dbReference type="GO" id="GO:0019899">
    <property type="term" value="F:enzyme binding"/>
    <property type="evidence" value="ECO:0007669"/>
    <property type="project" value="UniProtKB-ARBA"/>
</dbReference>
<evidence type="ECO:0000256" key="2">
    <source>
        <dbReference type="ARBA" id="ARBA00004286"/>
    </source>
</evidence>
<sequence>MDEQSVESIAEVFRCFICMEKLRDARLCPHCSKLCCFSCIRRWLTEQRAQCPHCRAPLQLRELVNCRWAEEVTQQLDTLQLCSLTKHEENEKDKCENHHEKLSVFCWTCKKCICHQCALWGGMHGGHTFKPLAEIYEQHVTKVNEEVAKLRRRLMELISLVQEVERNVEAVRNAKDERVREIRNAVEMMIARLDTQLKNKLITLMGQKTSLTQETELLESLLQEVEHQLRSCSKSELISKSSEILMMFQQVHRKPMASFVTTPVPPDFTSELVPSYDSATFVLENFSTLRQRADPVYSPPLQVSGLCWRLKVYPDGNGVVRGYYLSVFLELSAGLPETSKYEYRVEMVHQSCNDPTKNIIREFASDFEVGECWGYNRFFRLDLLANEGYLNPQNDTVILRFQVRSPTFFQKSRDQHWYITQLEAAQTSYIQQINNLKERLTIELSRTQKSRDLSPPDNHLSPQNDDVPETRAKKSACSDMLLEGGPTTASIREAKEDEEEEEKIQNEDYHHELSDGDLDLDLVYEDEVNQLDGSSSSASSTATSNTEENDIDEETMSGENDVEYNNMELEEGELMEDAAAGPAGSNHGYVGSSSRISRRTHLCSAATSSLLDIDPLILIHLLDLKDRSSIENLWGLQPRPPASLLQPTASYSRKDKDQRKQQAMWRVPSDLKMLKRLKTQMAEVRCMKTDVKNTLSEIKSSIAASGDMQTSLFSADQAALAACGTENSGRLQDLGMELLAKSSVASCYIRNCSPGSSQSGSRHSSPRALIHGSIGDILPKTEDRQCKALDSDAVVVAVFSGLPAVEKRRKMVTLGANAKGGHLEGLQMTDLENNSETGELQPVLPEGASAAPEEGMSSDSDIECDTENEEQEEHTSVGGFHDSFMAMTQPPDEDTHSSFPDGEQIGPEDLSFNPDENSGR</sequence>
<keyword evidence="10" id="KW-0597">Phosphoprotein</keyword>
<keyword evidence="17" id="KW-0007">Acetylation</keyword>
<comment type="similarity">
    <text evidence="6">Belongs to the TRIM/RBCC family.</text>
</comment>
<evidence type="ECO:0000256" key="17">
    <source>
        <dbReference type="ARBA" id="ARBA00022990"/>
    </source>
</evidence>
<evidence type="ECO:0000256" key="21">
    <source>
        <dbReference type="ARBA" id="ARBA00065881"/>
    </source>
</evidence>
<reference evidence="31" key="4">
    <citation type="submission" date="2025-09" db="UniProtKB">
        <authorList>
            <consortium name="Ensembl"/>
        </authorList>
    </citation>
    <scope>IDENTIFICATION</scope>
    <source>
        <strain evidence="31">17573</strain>
    </source>
</reference>
<feature type="compositionally biased region" description="Low complexity" evidence="27">
    <location>
        <begin position="534"/>
        <end position="544"/>
    </location>
</feature>
<dbReference type="SUPFAM" id="SSF57845">
    <property type="entry name" value="B-box zinc-binding domain"/>
    <property type="match status" value="1"/>
</dbReference>
<dbReference type="EC" id="2.3.2.27" evidence="7"/>
<reference evidence="31" key="2">
    <citation type="submission" date="2019-01" db="EMBL/GenBank/DDBJ databases">
        <authorList>
            <person name="Graves T."/>
            <person name="Eichler E.E."/>
            <person name="Wilson R.K."/>
        </authorList>
    </citation>
    <scope>NUCLEOTIDE SEQUENCE [LARGE SCALE GENOMIC DNA]</scope>
    <source>
        <strain evidence="31">17573</strain>
    </source>
</reference>
<dbReference type="GO" id="GO:0048471">
    <property type="term" value="C:perinuclear region of cytoplasm"/>
    <property type="evidence" value="ECO:0007669"/>
    <property type="project" value="UniProtKB-SubCell"/>
</dbReference>
<dbReference type="SUPFAM" id="SSF57850">
    <property type="entry name" value="RING/U-box"/>
    <property type="match status" value="1"/>
</dbReference>
<dbReference type="InterPro" id="IPR053003">
    <property type="entry name" value="TRIM_RBCC_E3_ubiq-ligases"/>
</dbReference>
<feature type="region of interest" description="Disordered" evidence="27">
    <location>
        <begin position="639"/>
        <end position="662"/>
    </location>
</feature>
<keyword evidence="8" id="KW-0158">Chromosome</keyword>
<protein>
    <recommendedName>
        <fullName evidence="22">E3 ubiquitin-protein ligase TRIM37</fullName>
        <ecNumber evidence="7">2.3.2.27</ecNumber>
    </recommendedName>
    <alternativeName>
        <fullName evidence="23">RING-type E3 ubiquitin transferase TRIM37</fullName>
    </alternativeName>
    <alternativeName>
        <fullName evidence="24">Tripartite motif-containing protein 37</fullName>
    </alternativeName>
</protein>
<accession>A0A1D5RIK5</accession>
<keyword evidence="13 25" id="KW-0863">Zinc-finger</keyword>
<dbReference type="PANTHER" id="PTHR36754:SF2">
    <property type="entry name" value="E3 UBIQUITIN-PROTEIN LIGASE TRIM37"/>
    <property type="match status" value="1"/>
</dbReference>
<dbReference type="InterPro" id="IPR013083">
    <property type="entry name" value="Znf_RING/FYVE/PHD"/>
</dbReference>
<evidence type="ECO:0000256" key="26">
    <source>
        <dbReference type="SAM" id="Coils"/>
    </source>
</evidence>
<evidence type="ECO:0000256" key="16">
    <source>
        <dbReference type="ARBA" id="ARBA00022843"/>
    </source>
</evidence>
<evidence type="ECO:0000256" key="5">
    <source>
        <dbReference type="ARBA" id="ARBA00004906"/>
    </source>
</evidence>
<dbReference type="VEuPathDB" id="HostDB:ENSMMUG00000011443"/>
<keyword evidence="11" id="KW-0808">Transferase</keyword>
<keyword evidence="14" id="KW-0833">Ubl conjugation pathway</keyword>
<dbReference type="PROSITE" id="PS50089">
    <property type="entry name" value="ZF_RING_2"/>
    <property type="match status" value="1"/>
</dbReference>
<dbReference type="PROSITE" id="PS50119">
    <property type="entry name" value="ZF_BBOX"/>
    <property type="match status" value="1"/>
</dbReference>
<evidence type="ECO:0000259" key="28">
    <source>
        <dbReference type="PROSITE" id="PS50089"/>
    </source>
</evidence>
<dbReference type="CDD" id="cd19779">
    <property type="entry name" value="Bbox2_TRIM37_C-VIII"/>
    <property type="match status" value="1"/>
</dbReference>
<evidence type="ECO:0000256" key="10">
    <source>
        <dbReference type="ARBA" id="ARBA00022553"/>
    </source>
</evidence>
<feature type="compositionally biased region" description="Acidic residues" evidence="27">
    <location>
        <begin position="860"/>
        <end position="872"/>
    </location>
</feature>
<dbReference type="SUPFAM" id="SSF49599">
    <property type="entry name" value="TRAF domain-like"/>
    <property type="match status" value="1"/>
</dbReference>
<reference evidence="32" key="1">
    <citation type="journal article" date="2007" name="Science">
        <title>Evolutionary and biomedical insights from the rhesus macaque genome.</title>
        <authorList>
            <person name="Gibbs R.A."/>
            <person name="Rogers J."/>
            <person name="Katze M.G."/>
            <person name="Bumgarner R."/>
            <person name="Weinstock G.M."/>
            <person name="Mardis E.R."/>
            <person name="Remington K.A."/>
            <person name="Strausberg R.L."/>
            <person name="Venter J.C."/>
            <person name="Wilson R.K."/>
            <person name="Batzer M.A."/>
            <person name="Bustamante C.D."/>
            <person name="Eichler E.E."/>
            <person name="Hahn M.W."/>
            <person name="Hardison R.C."/>
            <person name="Makova K.D."/>
            <person name="Miller W."/>
            <person name="Milosavljevic A."/>
            <person name="Palermo R.E."/>
            <person name="Siepel A."/>
            <person name="Sikela J.M."/>
            <person name="Attaway T."/>
            <person name="Bell S."/>
            <person name="Bernard K.E."/>
            <person name="Buhay C.J."/>
            <person name="Chandrabose M.N."/>
            <person name="Dao M."/>
            <person name="Davis C."/>
            <person name="Delehaunty K.D."/>
            <person name="Ding Y."/>
            <person name="Dinh H.H."/>
            <person name="Dugan-Rocha S."/>
            <person name="Fulton L.A."/>
            <person name="Gabisi R.A."/>
            <person name="Garner T.T."/>
            <person name="Godfrey J."/>
            <person name="Hawes A.C."/>
            <person name="Hernandez J."/>
            <person name="Hines S."/>
            <person name="Holder M."/>
            <person name="Hume J."/>
            <person name="Jhangiani S.N."/>
            <person name="Joshi V."/>
            <person name="Khan Z.M."/>
            <person name="Kirkness E.F."/>
            <person name="Cree A."/>
            <person name="Fowler R.G."/>
            <person name="Lee S."/>
            <person name="Lewis L.R."/>
            <person name="Li Z."/>
            <person name="Liu Y.-S."/>
            <person name="Moore S.M."/>
            <person name="Muzny D."/>
            <person name="Nazareth L.V."/>
            <person name="Ngo D.N."/>
            <person name="Okwuonu G.O."/>
            <person name="Pai G."/>
            <person name="Parker D."/>
            <person name="Paul H.A."/>
            <person name="Pfannkoch C."/>
            <person name="Pohl C.S."/>
            <person name="Rogers Y.-H.C."/>
            <person name="Ruiz S.J."/>
            <person name="Sabo A."/>
            <person name="Santibanez J."/>
            <person name="Schneider B.W."/>
            <person name="Smith S.M."/>
            <person name="Sodergren E."/>
            <person name="Svatek A.F."/>
            <person name="Utterback T.R."/>
            <person name="Vattathil S."/>
            <person name="Warren W."/>
            <person name="White C.S."/>
            <person name="Chinwalla A.T."/>
            <person name="Feng Y."/>
            <person name="Halpern A.L."/>
            <person name="Hillier L.W."/>
            <person name="Huang X."/>
            <person name="Minx P."/>
            <person name="Nelson J.O."/>
            <person name="Pepin K.H."/>
            <person name="Qin X."/>
            <person name="Sutton G.G."/>
            <person name="Venter E."/>
            <person name="Walenz B.P."/>
            <person name="Wallis J.W."/>
            <person name="Worley K.C."/>
            <person name="Yang S.-P."/>
            <person name="Jones S.M."/>
            <person name="Marra M.A."/>
            <person name="Rocchi M."/>
            <person name="Schein J.E."/>
            <person name="Baertsch R."/>
            <person name="Clarke L."/>
            <person name="Csuros M."/>
            <person name="Glasscock J."/>
            <person name="Harris R.A."/>
            <person name="Havlak P."/>
            <person name="Jackson A.R."/>
            <person name="Jiang H."/>
            <person name="Liu Y."/>
            <person name="Messina D.N."/>
            <person name="Shen Y."/>
            <person name="Song H.X.-Z."/>
            <person name="Wylie T."/>
            <person name="Zhang L."/>
            <person name="Birney E."/>
            <person name="Han K."/>
            <person name="Konkel M.K."/>
            <person name="Lee J."/>
            <person name="Smit A.F.A."/>
            <person name="Ullmer B."/>
            <person name="Wang H."/>
            <person name="Xing J."/>
            <person name="Burhans R."/>
            <person name="Cheng Z."/>
            <person name="Karro J.E."/>
            <person name="Ma J."/>
            <person name="Raney B."/>
            <person name="She X."/>
            <person name="Cox M.J."/>
            <person name="Demuth J.P."/>
            <person name="Dumas L.J."/>
            <person name="Han S.-G."/>
            <person name="Hopkins J."/>
            <person name="Karimpour-Fard A."/>
            <person name="Kim Y.H."/>
            <person name="Pollack J.R."/>
            <person name="Vinar T."/>
            <person name="Addo-Quaye C."/>
            <person name="Degenhardt J."/>
            <person name="Denby A."/>
            <person name="Hubisz M.J."/>
            <person name="Indap A."/>
            <person name="Kosiol C."/>
            <person name="Lahn B.T."/>
            <person name="Lawson H.A."/>
            <person name="Marklein A."/>
            <person name="Nielsen R."/>
            <person name="Vallender E.J."/>
            <person name="Clark A.G."/>
            <person name="Ferguson B."/>
            <person name="Hernandez R.D."/>
            <person name="Hirani K."/>
            <person name="Kehrer-Sawatzki H."/>
            <person name="Kolb J."/>
            <person name="Patil S."/>
            <person name="Pu L.-L."/>
            <person name="Ren Y."/>
            <person name="Smith D.G."/>
            <person name="Wheeler D.A."/>
            <person name="Schenck I."/>
            <person name="Ball E.V."/>
            <person name="Chen R."/>
            <person name="Cooper D.N."/>
            <person name="Giardine B."/>
            <person name="Hsu F."/>
            <person name="Kent W.J."/>
            <person name="Lesk A."/>
            <person name="Nelson D.L."/>
            <person name="O'brien W.E."/>
            <person name="Pruefer K."/>
            <person name="Stenson P.D."/>
            <person name="Wallace J.C."/>
            <person name="Ke H."/>
            <person name="Liu X.-M."/>
            <person name="Wang P."/>
            <person name="Xiang A.P."/>
            <person name="Yang F."/>
            <person name="Barber G.P."/>
            <person name="Haussler D."/>
            <person name="Karolchik D."/>
            <person name="Kern A.D."/>
            <person name="Kuhn R.M."/>
            <person name="Smith K.E."/>
            <person name="Zwieg A.S."/>
        </authorList>
    </citation>
    <scope>NUCLEOTIDE SEQUENCE [LARGE SCALE GENOMIC DNA]</scope>
    <source>
        <strain evidence="32">17573</strain>
    </source>
</reference>
<keyword evidence="9" id="KW-0963">Cytoplasm</keyword>
<keyword evidence="16" id="KW-0832">Ubl conjugation</keyword>
<evidence type="ECO:0000256" key="23">
    <source>
        <dbReference type="ARBA" id="ARBA00075965"/>
    </source>
</evidence>
<comment type="subunit">
    <text evidence="21">Associates with the PRC2/EED-EZH2 complex.</text>
</comment>
<dbReference type="Gene3D" id="3.30.160.60">
    <property type="entry name" value="Classic Zinc Finger"/>
    <property type="match status" value="1"/>
</dbReference>
<dbReference type="VGNC" id="VGNC:79966">
    <property type="gene designation" value="TRIM37"/>
</dbReference>
<evidence type="ECO:0000256" key="1">
    <source>
        <dbReference type="ARBA" id="ARBA00000900"/>
    </source>
</evidence>
<dbReference type="InterPro" id="IPR003649">
    <property type="entry name" value="Bbox_C"/>
</dbReference>
<evidence type="ECO:0000256" key="12">
    <source>
        <dbReference type="ARBA" id="ARBA00022723"/>
    </source>
</evidence>
<dbReference type="SMART" id="SM00061">
    <property type="entry name" value="MATH"/>
    <property type="match status" value="1"/>
</dbReference>
<evidence type="ECO:0000313" key="31">
    <source>
        <dbReference type="Ensembl" id="ENSMMUP00000060149.2"/>
    </source>
</evidence>
<dbReference type="FunFam" id="2.60.210.10:FF:000008">
    <property type="entry name" value="E3 ubiquitin-protein ligase TRIM37 isoform X1"/>
    <property type="match status" value="1"/>
</dbReference>
<gene>
    <name evidence="31 33" type="primary">TRIM37</name>
</gene>
<keyword evidence="18 26" id="KW-0175">Coiled coil</keyword>
<evidence type="ECO:0000256" key="27">
    <source>
        <dbReference type="SAM" id="MobiDB-lite"/>
    </source>
</evidence>
<keyword evidence="19" id="KW-0472">Membrane</keyword>
<dbReference type="GO" id="GO:0045814">
    <property type="term" value="P:negative regulation of gene expression, epigenetic"/>
    <property type="evidence" value="ECO:0007669"/>
    <property type="project" value="UniProtKB-ARBA"/>
</dbReference>
<feature type="region of interest" description="Disordered" evidence="27">
    <location>
        <begin position="530"/>
        <end position="554"/>
    </location>
</feature>
<evidence type="ECO:0000256" key="14">
    <source>
        <dbReference type="ARBA" id="ARBA00022786"/>
    </source>
</evidence>
<dbReference type="InterPro" id="IPR008974">
    <property type="entry name" value="TRAF-like"/>
</dbReference>
<evidence type="ECO:0000256" key="11">
    <source>
        <dbReference type="ARBA" id="ARBA00022679"/>
    </source>
</evidence>
<dbReference type="InterPro" id="IPR001841">
    <property type="entry name" value="Znf_RING"/>
</dbReference>
<dbReference type="GO" id="GO:0005694">
    <property type="term" value="C:chromosome"/>
    <property type="evidence" value="ECO:0007669"/>
    <property type="project" value="UniProtKB-SubCell"/>
</dbReference>
<evidence type="ECO:0000313" key="33">
    <source>
        <dbReference type="VGNC" id="VGNC:79966"/>
    </source>
</evidence>
<comment type="catalytic activity">
    <reaction evidence="1">
        <text>S-ubiquitinyl-[E2 ubiquitin-conjugating enzyme]-L-cysteine + [acceptor protein]-L-lysine = [E2 ubiquitin-conjugating enzyme]-L-cysteine + N(6)-ubiquitinyl-[acceptor protein]-L-lysine.</text>
        <dbReference type="EC" id="2.3.2.27"/>
    </reaction>
</comment>
<evidence type="ECO:0000256" key="3">
    <source>
        <dbReference type="ARBA" id="ARBA00004421"/>
    </source>
</evidence>
<evidence type="ECO:0000256" key="25">
    <source>
        <dbReference type="PROSITE-ProRule" id="PRU00024"/>
    </source>
</evidence>